<keyword evidence="8 12" id="KW-0732">Signal</keyword>
<dbReference type="Gene3D" id="2.40.40.20">
    <property type="match status" value="1"/>
</dbReference>
<organism evidence="14 15">
    <name type="scientific">Mesosutterella multiformis</name>
    <dbReference type="NCBI Taxonomy" id="2259133"/>
    <lineage>
        <taxon>Bacteria</taxon>
        <taxon>Pseudomonadati</taxon>
        <taxon>Pseudomonadota</taxon>
        <taxon>Betaproteobacteria</taxon>
        <taxon>Burkholderiales</taxon>
        <taxon>Sutterellaceae</taxon>
        <taxon>Mesosutterella</taxon>
    </lineage>
</organism>
<dbReference type="InterPro" id="IPR006657">
    <property type="entry name" value="MoPterin_dinucl-bd_dom"/>
</dbReference>
<keyword evidence="11" id="KW-0411">Iron-sulfur</keyword>
<dbReference type="Gene3D" id="3.40.228.10">
    <property type="entry name" value="Dimethylsulfoxide Reductase, domain 2"/>
    <property type="match status" value="2"/>
</dbReference>
<dbReference type="PANTHER" id="PTHR43598">
    <property type="entry name" value="TUNGSTEN-CONTAINING FORMYLMETHANOFURAN DEHYDROGENASE 2 SUBUNIT B"/>
    <property type="match status" value="1"/>
</dbReference>
<reference evidence="14 15" key="1">
    <citation type="journal article" date="2018" name="Int. J. Syst. Evol. Microbiol.">
        <title>Mesosutterella multiformis gen. nov., sp. nov., a member of the family Sutterellaceae and Sutterella megalosphaeroides sp. nov., isolated from human faeces.</title>
        <authorList>
            <person name="Sakamoto M."/>
            <person name="Ikeyama N."/>
            <person name="Kunihiro T."/>
            <person name="Iino T."/>
            <person name="Yuki M."/>
            <person name="Ohkuma M."/>
        </authorList>
    </citation>
    <scope>NUCLEOTIDE SEQUENCE [LARGE SCALE GENOMIC DNA]</scope>
    <source>
        <strain evidence="14 15">4NBBH2</strain>
    </source>
</reference>
<evidence type="ECO:0000256" key="8">
    <source>
        <dbReference type="ARBA" id="ARBA00022729"/>
    </source>
</evidence>
<evidence type="ECO:0000256" key="4">
    <source>
        <dbReference type="ARBA" id="ARBA00010312"/>
    </source>
</evidence>
<dbReference type="PROSITE" id="PS51669">
    <property type="entry name" value="4FE4S_MOW_BIS_MGD"/>
    <property type="match status" value="1"/>
</dbReference>
<keyword evidence="5" id="KW-0004">4Fe-4S</keyword>
<dbReference type="PANTHER" id="PTHR43598:SF1">
    <property type="entry name" value="FORMATE DEHYDROGENASE-O MAJOR SUBUNIT"/>
    <property type="match status" value="1"/>
</dbReference>
<dbReference type="SUPFAM" id="SSF53706">
    <property type="entry name" value="Formate dehydrogenase/DMSO reductase, domains 1-3"/>
    <property type="match status" value="1"/>
</dbReference>
<evidence type="ECO:0000256" key="7">
    <source>
        <dbReference type="ARBA" id="ARBA00022723"/>
    </source>
</evidence>
<sequence length="1040" mass="117629">MGISRRSFFKRSMALGTSGFVAAAPSLAHAAADTAKKPYKLVSTQEFTNICCYCAGGCGVICSVRNGELVNLEGDPDHPVNKGGLCPKGATMFNLRNVVTPDRKVKHNESRLLKPQVRRPGSDKWEDISWEDAFNEIARHVKKTRDENFVEYEDGVLVNRNDGMASIGAAQLQTEEAWLVQKFCRSLGSVQIDNQTRPCHSSTPAGFAPTFGRGSMTSHWCDIENADVVMSIGSNSVESHPLSSRYIERAQRKGGTWIVVDPRYTRSAAQADLYACIRPGTDIAFFGGMMNYILSNNLWQDEYVKNYTNAPCLINPDFKFDPESGHFTGYNPDTHKYDDETWSYQTASDREWDTKGAMNWVTKPGVPKFKYPTVHEPKKDMTLQDPNCVFQIMKRHYSRYTLDKVSSVTGIDKEVLEKVYQVYTSTGKRERVGTILYALGETQHTFGSQNCRSMAVIQLLLGNVGVPGGGVNALRGEPNVQGSTDIAATSDGLPGYLNYPRQDKHAKLADWLAKETYADGYYTNKPKFMVSILKEWYGENATVENDYGYDWMPKLPHEYRDASMIPTWNRMRDGKVKGYFVWGMNPAHFAPNASNARRGLAKLDWMVVSDIVPTETSDFWKEPGFDVKSCKTEIYRLPAALIYERPGSIVNSGRMLQWREQAVPPLGQAKWDLEMMSEIFTRVQDLYRKEGGKCPEAVTKVNWDYKVDGKWSMERVARALNGYNTVTGKFLKTYGDLQADGTSACGCWIYVGYWNNDDAPLDHTKQPVYRRGTEDPSGLGVFPNWAWVWPANRRILYNRGAADMKGQPWNPKRDLLHWDEKAQKWVCYDVPDFVAAKDGKGVPPNNKAFMMTWEQYSRLFPNHGMADGPLPEHYEPWESPVKNQINGSQNNPCAIYTNDPSVKRADPDKFPIVATTYSVVEHWQAGGQTRNCPWLVEISPRPFVEMSEELAKEKGIKNKDLVRVWNNRGEVRVQAMVTKRLKPVMVDGKPHHILGCPHHFSFIGRYASDRWTMNDLTPNVGDPNSQIPEYRGFLVNVEKA</sequence>
<dbReference type="GO" id="GO:0051539">
    <property type="term" value="F:4 iron, 4 sulfur cluster binding"/>
    <property type="evidence" value="ECO:0007669"/>
    <property type="project" value="UniProtKB-KW"/>
</dbReference>
<evidence type="ECO:0000256" key="12">
    <source>
        <dbReference type="SAM" id="SignalP"/>
    </source>
</evidence>
<name>A0A388SES2_9BURK</name>
<dbReference type="InterPro" id="IPR006963">
    <property type="entry name" value="Mopterin_OxRdtase_4Fe-4S_dom"/>
</dbReference>
<dbReference type="GO" id="GO:0030151">
    <property type="term" value="F:molybdenum ion binding"/>
    <property type="evidence" value="ECO:0007669"/>
    <property type="project" value="TreeGrafter"/>
</dbReference>
<dbReference type="Pfam" id="PF00384">
    <property type="entry name" value="Molybdopterin"/>
    <property type="match status" value="1"/>
</dbReference>
<protein>
    <submittedName>
        <fullName evidence="14">Formate dehydrogenase-N subunit alpha</fullName>
    </submittedName>
</protein>
<comment type="cofactor">
    <cofactor evidence="2">
        <name>[4Fe-4S] cluster</name>
        <dbReference type="ChEBI" id="CHEBI:49883"/>
    </cofactor>
</comment>
<comment type="similarity">
    <text evidence="4">Belongs to the prokaryotic molybdopterin-containing oxidoreductase family.</text>
</comment>
<dbReference type="PROSITE" id="PS00932">
    <property type="entry name" value="MOLYBDOPTERIN_PROK_3"/>
    <property type="match status" value="1"/>
</dbReference>
<dbReference type="GO" id="GO:0009055">
    <property type="term" value="F:electron transfer activity"/>
    <property type="evidence" value="ECO:0007669"/>
    <property type="project" value="TreeGrafter"/>
</dbReference>
<dbReference type="CDD" id="cd02792">
    <property type="entry name" value="MopB_CT_Formate-Dh-Na-like"/>
    <property type="match status" value="1"/>
</dbReference>
<dbReference type="RefSeq" id="WP_116270982.1">
    <property type="nucleotide sequence ID" value="NZ_BGZJ01000002.1"/>
</dbReference>
<evidence type="ECO:0000256" key="5">
    <source>
        <dbReference type="ARBA" id="ARBA00022485"/>
    </source>
</evidence>
<dbReference type="InterPro" id="IPR006311">
    <property type="entry name" value="TAT_signal"/>
</dbReference>
<dbReference type="InterPro" id="IPR006655">
    <property type="entry name" value="Mopterin_OxRdtase_prok_CS"/>
</dbReference>
<accession>A0A401LI92</accession>
<accession>A0A388SES2</accession>
<evidence type="ECO:0000256" key="2">
    <source>
        <dbReference type="ARBA" id="ARBA00001966"/>
    </source>
</evidence>
<dbReference type="AlphaFoldDB" id="A0A388SES2"/>
<comment type="caution">
    <text evidence="14">The sequence shown here is derived from an EMBL/GenBank/DDBJ whole genome shotgun (WGS) entry which is preliminary data.</text>
</comment>
<dbReference type="EMBL" id="BGZJ01000002">
    <property type="protein sequence ID" value="GBO94776.1"/>
    <property type="molecule type" value="Genomic_DNA"/>
</dbReference>
<dbReference type="Pfam" id="PF01568">
    <property type="entry name" value="Molydop_binding"/>
    <property type="match status" value="1"/>
</dbReference>
<dbReference type="GO" id="GO:0043546">
    <property type="term" value="F:molybdopterin cofactor binding"/>
    <property type="evidence" value="ECO:0007669"/>
    <property type="project" value="InterPro"/>
</dbReference>
<feature type="signal peptide" evidence="12">
    <location>
        <begin position="1"/>
        <end position="30"/>
    </location>
</feature>
<dbReference type="InterPro" id="IPR006656">
    <property type="entry name" value="Mopterin_OxRdtase"/>
</dbReference>
<evidence type="ECO:0000256" key="1">
    <source>
        <dbReference type="ARBA" id="ARBA00001942"/>
    </source>
</evidence>
<evidence type="ECO:0000256" key="11">
    <source>
        <dbReference type="ARBA" id="ARBA00023014"/>
    </source>
</evidence>
<evidence type="ECO:0000259" key="13">
    <source>
        <dbReference type="PROSITE" id="PS51669"/>
    </source>
</evidence>
<dbReference type="OrthoDB" id="9810782at2"/>
<evidence type="ECO:0000256" key="10">
    <source>
        <dbReference type="ARBA" id="ARBA00023004"/>
    </source>
</evidence>
<dbReference type="GO" id="GO:0016491">
    <property type="term" value="F:oxidoreductase activity"/>
    <property type="evidence" value="ECO:0007669"/>
    <property type="project" value="UniProtKB-KW"/>
</dbReference>
<dbReference type="SMART" id="SM00926">
    <property type="entry name" value="Molybdop_Fe4S4"/>
    <property type="match status" value="1"/>
</dbReference>
<evidence type="ECO:0000313" key="15">
    <source>
        <dbReference type="Proteomes" id="UP000266091"/>
    </source>
</evidence>
<keyword evidence="10" id="KW-0408">Iron</keyword>
<proteinExistence type="inferred from homology"/>
<feature type="domain" description="4Fe-4S Mo/W bis-MGD-type" evidence="13">
    <location>
        <begin position="44"/>
        <end position="100"/>
    </location>
</feature>
<comment type="cofactor">
    <cofactor evidence="1">
        <name>Mo-bis(molybdopterin guanine dinucleotide)</name>
        <dbReference type="ChEBI" id="CHEBI:60539"/>
    </cofactor>
</comment>
<keyword evidence="15" id="KW-1185">Reference proteome</keyword>
<dbReference type="Gene3D" id="3.40.50.740">
    <property type="match status" value="1"/>
</dbReference>
<dbReference type="GO" id="GO:0009061">
    <property type="term" value="P:anaerobic respiration"/>
    <property type="evidence" value="ECO:0007669"/>
    <property type="project" value="TreeGrafter"/>
</dbReference>
<evidence type="ECO:0000313" key="14">
    <source>
        <dbReference type="EMBL" id="GBO94776.1"/>
    </source>
</evidence>
<keyword evidence="9" id="KW-0560">Oxidoreductase</keyword>
<dbReference type="Pfam" id="PF04879">
    <property type="entry name" value="Molybdop_Fe4S4"/>
    <property type="match status" value="1"/>
</dbReference>
<dbReference type="InterPro" id="IPR009010">
    <property type="entry name" value="Asp_de-COase-like_dom_sf"/>
</dbReference>
<feature type="chain" id="PRO_5030071297" evidence="12">
    <location>
        <begin position="31"/>
        <end position="1040"/>
    </location>
</feature>
<evidence type="ECO:0000256" key="6">
    <source>
        <dbReference type="ARBA" id="ARBA00022505"/>
    </source>
</evidence>
<dbReference type="GO" id="GO:0030313">
    <property type="term" value="C:cell envelope"/>
    <property type="evidence" value="ECO:0007669"/>
    <property type="project" value="UniProtKB-SubCell"/>
</dbReference>
<evidence type="ECO:0000256" key="9">
    <source>
        <dbReference type="ARBA" id="ARBA00023002"/>
    </source>
</evidence>
<keyword evidence="6" id="KW-0500">Molybdenum</keyword>
<keyword evidence="7" id="KW-0479">Metal-binding</keyword>
<dbReference type="Proteomes" id="UP000266091">
    <property type="component" value="Unassembled WGS sequence"/>
</dbReference>
<comment type="subcellular location">
    <subcellularLocation>
        <location evidence="3">Cell envelope</location>
    </subcellularLocation>
</comment>
<dbReference type="PROSITE" id="PS51318">
    <property type="entry name" value="TAT"/>
    <property type="match status" value="1"/>
</dbReference>
<dbReference type="SUPFAM" id="SSF50692">
    <property type="entry name" value="ADC-like"/>
    <property type="match status" value="1"/>
</dbReference>
<dbReference type="Gene3D" id="3.30.200.210">
    <property type="match status" value="1"/>
</dbReference>
<evidence type="ECO:0000256" key="3">
    <source>
        <dbReference type="ARBA" id="ARBA00004196"/>
    </source>
</evidence>
<gene>
    <name evidence="14" type="primary">fdnG</name>
    <name evidence="14" type="ORF">MESMUL_21300</name>
</gene>